<dbReference type="SUPFAM" id="SSF56808">
    <property type="entry name" value="Ribosomal protein L1"/>
    <property type="match status" value="1"/>
</dbReference>
<dbReference type="Gene3D" id="3.30.190.20">
    <property type="match status" value="1"/>
</dbReference>
<protein>
    <recommendedName>
        <fullName evidence="8">Ribosomal protein</fullName>
    </recommendedName>
</protein>
<dbReference type="EMBL" id="MHCP01000028">
    <property type="protein sequence ID" value="OGY23268.1"/>
    <property type="molecule type" value="Genomic_DNA"/>
</dbReference>
<comment type="similarity">
    <text evidence="1 8">Belongs to the universal ribosomal protein uL1 family.</text>
</comment>
<dbReference type="Gene3D" id="3.40.50.790">
    <property type="match status" value="1"/>
</dbReference>
<dbReference type="Pfam" id="PF00687">
    <property type="entry name" value="Ribosomal_L1"/>
    <property type="match status" value="1"/>
</dbReference>
<evidence type="ECO:0000256" key="6">
    <source>
        <dbReference type="ARBA" id="ARBA00022980"/>
    </source>
</evidence>
<dbReference type="GO" id="GO:0003735">
    <property type="term" value="F:structural constituent of ribosome"/>
    <property type="evidence" value="ECO:0007669"/>
    <property type="project" value="InterPro"/>
</dbReference>
<dbReference type="GO" id="GO:0006417">
    <property type="term" value="P:regulation of translation"/>
    <property type="evidence" value="ECO:0007669"/>
    <property type="project" value="UniProtKB-KW"/>
</dbReference>
<comment type="caution">
    <text evidence="9">The sequence shown here is derived from an EMBL/GenBank/DDBJ whole genome shotgun (WGS) entry which is preliminary data.</text>
</comment>
<accession>A0A1G1W6I1</accession>
<keyword evidence="6 8" id="KW-0689">Ribosomal protein</keyword>
<dbReference type="GO" id="GO:0006412">
    <property type="term" value="P:translation"/>
    <property type="evidence" value="ECO:0007669"/>
    <property type="project" value="InterPro"/>
</dbReference>
<dbReference type="InterPro" id="IPR023673">
    <property type="entry name" value="Ribosomal_uL1_CS"/>
</dbReference>
<dbReference type="GO" id="GO:0019843">
    <property type="term" value="F:rRNA binding"/>
    <property type="evidence" value="ECO:0007669"/>
    <property type="project" value="UniProtKB-KW"/>
</dbReference>
<proteinExistence type="inferred from homology"/>
<dbReference type="InterPro" id="IPR005878">
    <property type="entry name" value="Ribosom_uL1_bac-type"/>
</dbReference>
<reference evidence="9 10" key="1">
    <citation type="journal article" date="2016" name="Nat. Commun.">
        <title>Thousands of microbial genomes shed light on interconnected biogeochemical processes in an aquifer system.</title>
        <authorList>
            <person name="Anantharaman K."/>
            <person name="Brown C.T."/>
            <person name="Hug L.A."/>
            <person name="Sharon I."/>
            <person name="Castelle C.J."/>
            <person name="Probst A.J."/>
            <person name="Thomas B.C."/>
            <person name="Singh A."/>
            <person name="Wilkins M.J."/>
            <person name="Karaoz U."/>
            <person name="Brodie E.L."/>
            <person name="Williams K.H."/>
            <person name="Hubbard S.S."/>
            <person name="Banfield J.F."/>
        </authorList>
    </citation>
    <scope>NUCLEOTIDE SEQUENCE [LARGE SCALE GENOMIC DNA]</scope>
</reference>
<dbReference type="FunFam" id="3.40.50.790:FF:000001">
    <property type="entry name" value="50S ribosomal protein L1"/>
    <property type="match status" value="1"/>
</dbReference>
<evidence type="ECO:0000256" key="8">
    <source>
        <dbReference type="RuleBase" id="RU000659"/>
    </source>
</evidence>
<evidence type="ECO:0000313" key="10">
    <source>
        <dbReference type="Proteomes" id="UP000176631"/>
    </source>
</evidence>
<dbReference type="InterPro" id="IPR002143">
    <property type="entry name" value="Ribosomal_uL1"/>
</dbReference>
<keyword evidence="7 8" id="KW-0687">Ribonucleoprotein</keyword>
<dbReference type="PIRSF" id="PIRSF002155">
    <property type="entry name" value="Ribosomal_L1"/>
    <property type="match status" value="1"/>
</dbReference>
<evidence type="ECO:0000313" key="9">
    <source>
        <dbReference type="EMBL" id="OGY23268.1"/>
    </source>
</evidence>
<dbReference type="NCBIfam" id="TIGR01169">
    <property type="entry name" value="rplA_bact"/>
    <property type="match status" value="1"/>
</dbReference>
<dbReference type="InterPro" id="IPR028364">
    <property type="entry name" value="Ribosomal_uL1/biogenesis"/>
</dbReference>
<name>A0A1G1W6I1_9BACT</name>
<sequence length="218" mass="23771">MDKSKVYSVEEASELIKKAANTKFDESIEANINLGVSPDKQEHQVRTSVILPHQVGKKIKILVFAEKDAAEIKKLGASVGNEEILKEIEGGKVGFDKIIADSSWMPKLAKVAKVLGPRGLMPNPKSGTVTENPIAVLKEFAQGKVELRAEKVPIIHTVIGKRSFETRKLSENLASIITAVRAAKPEGFKKELIKSVYVSSTMGPSVRIDLSSLQPTEK</sequence>
<evidence type="ECO:0000256" key="3">
    <source>
        <dbReference type="ARBA" id="ARBA00022730"/>
    </source>
</evidence>
<evidence type="ECO:0000256" key="4">
    <source>
        <dbReference type="ARBA" id="ARBA00022845"/>
    </source>
</evidence>
<evidence type="ECO:0000256" key="1">
    <source>
        <dbReference type="ARBA" id="ARBA00010531"/>
    </source>
</evidence>
<dbReference type="PROSITE" id="PS01199">
    <property type="entry name" value="RIBOSOMAL_L1"/>
    <property type="match status" value="1"/>
</dbReference>
<dbReference type="AlphaFoldDB" id="A0A1G1W6I1"/>
<dbReference type="STRING" id="1802593.A2172_02555"/>
<dbReference type="PANTHER" id="PTHR36427">
    <property type="entry name" value="54S RIBOSOMAL PROTEIN L1, MITOCHONDRIAL"/>
    <property type="match status" value="1"/>
</dbReference>
<dbReference type="PANTHER" id="PTHR36427:SF3">
    <property type="entry name" value="LARGE RIBOSOMAL SUBUNIT PROTEIN UL1M"/>
    <property type="match status" value="1"/>
</dbReference>
<keyword evidence="5" id="KW-0694">RNA-binding</keyword>
<dbReference type="InterPro" id="IPR023674">
    <property type="entry name" value="Ribosomal_uL1-like"/>
</dbReference>
<evidence type="ECO:0000256" key="2">
    <source>
        <dbReference type="ARBA" id="ARBA00022491"/>
    </source>
</evidence>
<dbReference type="Proteomes" id="UP000176631">
    <property type="component" value="Unassembled WGS sequence"/>
</dbReference>
<organism evidence="9 10">
    <name type="scientific">Candidatus Woykebacteria bacterium RBG_13_40_15</name>
    <dbReference type="NCBI Taxonomy" id="1802593"/>
    <lineage>
        <taxon>Bacteria</taxon>
        <taxon>Candidatus Woykeibacteriota</taxon>
    </lineage>
</organism>
<dbReference type="CDD" id="cd00403">
    <property type="entry name" value="Ribosomal_L1"/>
    <property type="match status" value="1"/>
</dbReference>
<evidence type="ECO:0000256" key="7">
    <source>
        <dbReference type="ARBA" id="ARBA00023274"/>
    </source>
</evidence>
<keyword evidence="4" id="KW-0810">Translation regulation</keyword>
<keyword evidence="3" id="KW-0699">rRNA-binding</keyword>
<dbReference type="InterPro" id="IPR016095">
    <property type="entry name" value="Ribosomal_uL1_3-a/b-sand"/>
</dbReference>
<gene>
    <name evidence="9" type="ORF">A2172_02555</name>
</gene>
<keyword evidence="2" id="KW-0678">Repressor</keyword>
<evidence type="ECO:0000256" key="5">
    <source>
        <dbReference type="ARBA" id="ARBA00022884"/>
    </source>
</evidence>
<dbReference type="GO" id="GO:0015934">
    <property type="term" value="C:large ribosomal subunit"/>
    <property type="evidence" value="ECO:0007669"/>
    <property type="project" value="InterPro"/>
</dbReference>